<dbReference type="SUPFAM" id="SSF53955">
    <property type="entry name" value="Lysozyme-like"/>
    <property type="match status" value="1"/>
</dbReference>
<feature type="chain" id="PRO_5013072277" description="Transglycosylase SLT domain-containing protein" evidence="1">
    <location>
        <begin position="23"/>
        <end position="166"/>
    </location>
</feature>
<dbReference type="STRING" id="55209.HA50_22900"/>
<evidence type="ECO:0000313" key="4">
    <source>
        <dbReference type="Proteomes" id="UP000193749"/>
    </source>
</evidence>
<dbReference type="InterPro" id="IPR008258">
    <property type="entry name" value="Transglycosylase_SLT_dom_1"/>
</dbReference>
<dbReference type="InterPro" id="IPR023346">
    <property type="entry name" value="Lysozyme-like_dom_sf"/>
</dbReference>
<sequence length="166" mass="19030">MHILNQAITLLISGLISLAVEADCFNQAGEWFSIDPDYLRAIAWQESRYKTAAINYNRDGNGKIISADYGVMQINDANIRRFQKDYPFVTTRQLLDDPCLNIHLGAMLLRRNFNQYGTGWLAVGMYNAGVKNSRESVQNRYRYAMMIDTHYKDIKAGKIPRQRSGK</sequence>
<dbReference type="RefSeq" id="WP_084879193.1">
    <property type="nucleotide sequence ID" value="NZ_JAGGMY010000002.1"/>
</dbReference>
<protein>
    <recommendedName>
        <fullName evidence="2">Transglycosylase SLT domain-containing protein</fullName>
    </recommendedName>
</protein>
<dbReference type="CDD" id="cd13400">
    <property type="entry name" value="LT_IagB-like"/>
    <property type="match status" value="1"/>
</dbReference>
<evidence type="ECO:0000259" key="2">
    <source>
        <dbReference type="Pfam" id="PF01464"/>
    </source>
</evidence>
<accession>A0A1X1EKQ3</accession>
<dbReference type="Gene3D" id="1.10.530.10">
    <property type="match status" value="1"/>
</dbReference>
<dbReference type="EMBL" id="MLJI01000002">
    <property type="protein sequence ID" value="ORM89479.1"/>
    <property type="molecule type" value="Genomic_DNA"/>
</dbReference>
<comment type="caution">
    <text evidence="3">The sequence shown here is derived from an EMBL/GenBank/DDBJ whole genome shotgun (WGS) entry which is preliminary data.</text>
</comment>
<evidence type="ECO:0000313" key="3">
    <source>
        <dbReference type="EMBL" id="ORM89479.1"/>
    </source>
</evidence>
<feature type="signal peptide" evidence="1">
    <location>
        <begin position="1"/>
        <end position="22"/>
    </location>
</feature>
<proteinExistence type="predicted"/>
<keyword evidence="1" id="KW-0732">Signal</keyword>
<reference evidence="3 4" key="1">
    <citation type="journal article" date="2017" name="Antonie Van Leeuwenhoek">
        <title>Phylogenomic resolution of the bacterial genus Pantoea and its relationship with Erwinia and Tatumella.</title>
        <authorList>
            <person name="Palmer M."/>
            <person name="Steenkamp E.T."/>
            <person name="Coetzee M.P."/>
            <person name="Chan W.Y."/>
            <person name="van Zyl E."/>
            <person name="De Maayer P."/>
            <person name="Coutinho T.A."/>
            <person name="Blom J."/>
            <person name="Smits T.H."/>
            <person name="Duffy B."/>
            <person name="Venter S.N."/>
        </authorList>
    </citation>
    <scope>NUCLEOTIDE SEQUENCE [LARGE SCALE GENOMIC DNA]</scope>
    <source>
        <strain evidence="3 4">LMG 2657</strain>
    </source>
</reference>
<feature type="domain" description="Transglycosylase SLT" evidence="2">
    <location>
        <begin position="23"/>
        <end position="142"/>
    </location>
</feature>
<keyword evidence="4" id="KW-1185">Reference proteome</keyword>
<dbReference type="Proteomes" id="UP000193749">
    <property type="component" value="Unassembled WGS sequence"/>
</dbReference>
<dbReference type="AlphaFoldDB" id="A0A1X1EKQ3"/>
<evidence type="ECO:0000256" key="1">
    <source>
        <dbReference type="SAM" id="SignalP"/>
    </source>
</evidence>
<dbReference type="OrthoDB" id="9808681at2"/>
<dbReference type="Pfam" id="PF01464">
    <property type="entry name" value="SLT"/>
    <property type="match status" value="1"/>
</dbReference>
<name>A0A1X1EKQ3_PANCY</name>
<organism evidence="3 4">
    <name type="scientific">Pantoea cypripedii</name>
    <name type="common">Pectobacterium cypripedii</name>
    <name type="synonym">Erwinia cypripedii</name>
    <dbReference type="NCBI Taxonomy" id="55209"/>
    <lineage>
        <taxon>Bacteria</taxon>
        <taxon>Pseudomonadati</taxon>
        <taxon>Pseudomonadota</taxon>
        <taxon>Gammaproteobacteria</taxon>
        <taxon>Enterobacterales</taxon>
        <taxon>Erwiniaceae</taxon>
        <taxon>Pantoea</taxon>
    </lineage>
</organism>
<gene>
    <name evidence="3" type="ORF">HA50_22900</name>
</gene>